<dbReference type="GO" id="GO:0016020">
    <property type="term" value="C:membrane"/>
    <property type="evidence" value="ECO:0007669"/>
    <property type="project" value="UniProtKB-SubCell"/>
</dbReference>
<dbReference type="Pfam" id="PF00083">
    <property type="entry name" value="Sugar_tr"/>
    <property type="match status" value="1"/>
</dbReference>
<dbReference type="PANTHER" id="PTHR24064">
    <property type="entry name" value="SOLUTE CARRIER FAMILY 22 MEMBER"/>
    <property type="match status" value="1"/>
</dbReference>
<dbReference type="Proteomes" id="UP000015104">
    <property type="component" value="Unassembled WGS sequence"/>
</dbReference>
<dbReference type="GO" id="GO:0022857">
    <property type="term" value="F:transmembrane transporter activity"/>
    <property type="evidence" value="ECO:0007669"/>
    <property type="project" value="InterPro"/>
</dbReference>
<name>T1KX85_TETUR</name>
<evidence type="ECO:0000256" key="5">
    <source>
        <dbReference type="SAM" id="Phobius"/>
    </source>
</evidence>
<dbReference type="EnsemblMetazoa" id="tetur25g01490.1">
    <property type="protein sequence ID" value="tetur25g01490.1"/>
    <property type="gene ID" value="tetur25g01490"/>
</dbReference>
<keyword evidence="7" id="KW-1185">Reference proteome</keyword>
<dbReference type="InterPro" id="IPR005828">
    <property type="entry name" value="MFS_sugar_transport-like"/>
</dbReference>
<proteinExistence type="predicted"/>
<evidence type="ECO:0008006" key="8">
    <source>
        <dbReference type="Google" id="ProtNLM"/>
    </source>
</evidence>
<dbReference type="eggNOG" id="KOG0255">
    <property type="taxonomic scope" value="Eukaryota"/>
</dbReference>
<feature type="transmembrane region" description="Helical" evidence="5">
    <location>
        <begin position="206"/>
        <end position="228"/>
    </location>
</feature>
<keyword evidence="2 5" id="KW-0812">Transmembrane</keyword>
<protein>
    <recommendedName>
        <fullName evidence="8">Major facilitator superfamily (MFS) profile domain-containing protein</fullName>
    </recommendedName>
</protein>
<reference evidence="6" key="2">
    <citation type="submission" date="2015-06" db="UniProtKB">
        <authorList>
            <consortium name="EnsemblMetazoa"/>
        </authorList>
    </citation>
    <scope>IDENTIFICATION</scope>
</reference>
<sequence>MLLNQTLKIPGNLVKPKSLIKMNLASSWDHFLLILGNPGRYQILIAFLLCFLQIPCTLVSSLWKFYSSSPPHRCFIPPALRSGGLSANEWIPQVTDPFGGTMYSSCEMYLDPYNTKKGTTQCLHGYEYKPFLGEQHNIIMEWNLVCSSKELPLLIYYSFNLATIAGAIGLSLIADKFGRRPILLLTFYLFVPIVFIIHFVQDFQLFTILFSLQAFFTSGVQICSYVLLIEMMPKMYQFKASLMTGVAIVTGYMILPMIVWGIESWRYVQLAVSVPGIVLIGSIWVLPESPLWTLTQGRSLEAESLFQQLGKRNGKPLPSNLRDYLEAAANYFINNNNHNNHVNSYSRNNIHKCNNINDTNDNNNGNGYGQSKGNNVSLTRKVTPITDEHKPETLDFQVKLGSSVRRKLVSPWLRWCLASNLYLSFVTHLTMDVLDSQIFQFHETKYADYFYRGLMDLGLITIIYFLVARFGSRGLQSSLFILPGFLMIIAISFQESLPILTEYDWFDFRLLLVPSTCFRGSEALIKILPTFIWFHSMKTLPTEIRASGFSLIYSAGIIGKLAAPNLSILGETMDNSIPIGLCGLLCLIAGGLSFLFPKECETVSLVGPPLVTPRLVPTISEPMLVNLNRSPIKSQNSLSSYMDGSSSSLPSSAAAVAAASAATHCKGTYSQPPGSSVSINPKSRMSYDDIDTATVTVMGDALPSITAHHLHQHHKNDFGPHLETLNADQAGRGSRPSTLYNTDLESNLSDLEDLFGFDNWHLSSTSNFGQTRSNNTLSYLSFCNRRNLSYERSRATESLTLTLPNADPNSLFTL</sequence>
<dbReference type="STRING" id="32264.T1KX85"/>
<evidence type="ECO:0000313" key="7">
    <source>
        <dbReference type="Proteomes" id="UP000015104"/>
    </source>
</evidence>
<feature type="transmembrane region" description="Helical" evidence="5">
    <location>
        <begin position="449"/>
        <end position="467"/>
    </location>
</feature>
<feature type="transmembrane region" description="Helical" evidence="5">
    <location>
        <begin position="268"/>
        <end position="286"/>
    </location>
</feature>
<evidence type="ECO:0000256" key="4">
    <source>
        <dbReference type="ARBA" id="ARBA00023136"/>
    </source>
</evidence>
<feature type="transmembrane region" description="Helical" evidence="5">
    <location>
        <begin position="181"/>
        <end position="200"/>
    </location>
</feature>
<keyword evidence="3 5" id="KW-1133">Transmembrane helix</keyword>
<dbReference type="InterPro" id="IPR036259">
    <property type="entry name" value="MFS_trans_sf"/>
</dbReference>
<feature type="transmembrane region" description="Helical" evidence="5">
    <location>
        <begin position="479"/>
        <end position="500"/>
    </location>
</feature>
<dbReference type="SUPFAM" id="SSF103473">
    <property type="entry name" value="MFS general substrate transporter"/>
    <property type="match status" value="1"/>
</dbReference>
<evidence type="ECO:0000256" key="2">
    <source>
        <dbReference type="ARBA" id="ARBA00022692"/>
    </source>
</evidence>
<evidence type="ECO:0000256" key="1">
    <source>
        <dbReference type="ARBA" id="ARBA00004141"/>
    </source>
</evidence>
<feature type="transmembrane region" description="Helical" evidence="5">
    <location>
        <begin position="575"/>
        <end position="596"/>
    </location>
</feature>
<accession>T1KX85</accession>
<evidence type="ECO:0000313" key="6">
    <source>
        <dbReference type="EnsemblMetazoa" id="tetur25g01490.1"/>
    </source>
</evidence>
<comment type="subcellular location">
    <subcellularLocation>
        <location evidence="1">Membrane</location>
        <topology evidence="1">Multi-pass membrane protein</topology>
    </subcellularLocation>
</comment>
<evidence type="ECO:0000256" key="3">
    <source>
        <dbReference type="ARBA" id="ARBA00022989"/>
    </source>
</evidence>
<dbReference type="EMBL" id="CAEY01000676">
    <property type="status" value="NOT_ANNOTATED_CDS"/>
    <property type="molecule type" value="Genomic_DNA"/>
</dbReference>
<organism evidence="6 7">
    <name type="scientific">Tetranychus urticae</name>
    <name type="common">Two-spotted spider mite</name>
    <dbReference type="NCBI Taxonomy" id="32264"/>
    <lineage>
        <taxon>Eukaryota</taxon>
        <taxon>Metazoa</taxon>
        <taxon>Ecdysozoa</taxon>
        <taxon>Arthropoda</taxon>
        <taxon>Chelicerata</taxon>
        <taxon>Arachnida</taxon>
        <taxon>Acari</taxon>
        <taxon>Acariformes</taxon>
        <taxon>Trombidiformes</taxon>
        <taxon>Prostigmata</taxon>
        <taxon>Eleutherengona</taxon>
        <taxon>Raphignathae</taxon>
        <taxon>Tetranychoidea</taxon>
        <taxon>Tetranychidae</taxon>
        <taxon>Tetranychus</taxon>
    </lineage>
</organism>
<feature type="transmembrane region" description="Helical" evidence="5">
    <location>
        <begin position="544"/>
        <end position="563"/>
    </location>
</feature>
<feature type="transmembrane region" description="Helical" evidence="5">
    <location>
        <begin position="43"/>
        <end position="63"/>
    </location>
</feature>
<feature type="transmembrane region" description="Helical" evidence="5">
    <location>
        <begin position="412"/>
        <end position="429"/>
    </location>
</feature>
<dbReference type="HOGENOM" id="CLU_346948_0_0_1"/>
<feature type="transmembrane region" description="Helical" evidence="5">
    <location>
        <begin position="240"/>
        <end position="262"/>
    </location>
</feature>
<keyword evidence="4 5" id="KW-0472">Membrane</keyword>
<reference evidence="7" key="1">
    <citation type="submission" date="2011-08" db="EMBL/GenBank/DDBJ databases">
        <authorList>
            <person name="Rombauts S."/>
        </authorList>
    </citation>
    <scope>NUCLEOTIDE SEQUENCE</scope>
    <source>
        <strain evidence="7">London</strain>
    </source>
</reference>
<feature type="transmembrane region" description="Helical" evidence="5">
    <location>
        <begin position="154"/>
        <end position="174"/>
    </location>
</feature>
<dbReference type="Gene3D" id="1.20.1250.20">
    <property type="entry name" value="MFS general substrate transporter like domains"/>
    <property type="match status" value="1"/>
</dbReference>
<dbReference type="AlphaFoldDB" id="T1KX85"/>